<dbReference type="PROSITE" id="PS50093">
    <property type="entry name" value="PKD"/>
    <property type="match status" value="1"/>
</dbReference>
<dbReference type="Proteomes" id="UP000178996">
    <property type="component" value="Unassembled WGS sequence"/>
</dbReference>
<sequence>MKKRWRLGVSAVILVFPFFAHALHSEVVIREALFDPEGTDTGLEYIVIENTGNAPKELTGWDLYPDGVGYYTFPAFSLEPKSVVTIHLRAPGTNDVKNLYHSSTTKNMGNTSGSIALFSSTEHSSETIVDFVEYGGEGETWEPAAVSAGLWKTGDFVSLEGILEGEKIRRTTEAHDASAWSFDGSEDGVSGGENSEDLSENEEEDLGEEDTITSSNSGGGVPYIPPELLPSIKAYAGLDKNAVAGASVSFSGKAFGWKNEPLESSTLRFLWNFGDGVLTDGRNARHTYAYPGIYSVVLEVISGGESVRDDLVVRAGENPVVISELAPGENGWIELHNSSARDIDISGWILKGEQNKEFVFPENSHLAPRSRPVFSKETSGIIFSSLNPRAALSYPNGRVAREFVFDGGIPSGQSVTALGFASPTPGAENQSQN</sequence>
<proteinExistence type="predicted"/>
<gene>
    <name evidence="5" type="ORF">A3G60_02450</name>
</gene>
<dbReference type="PROSITE" id="PS51841">
    <property type="entry name" value="LTD"/>
    <property type="match status" value="2"/>
</dbReference>
<dbReference type="InterPro" id="IPR013783">
    <property type="entry name" value="Ig-like_fold"/>
</dbReference>
<feature type="domain" description="LTD" evidence="4">
    <location>
        <begin position="313"/>
        <end position="422"/>
    </location>
</feature>
<comment type="caution">
    <text evidence="5">The sequence shown here is derived from an EMBL/GenBank/DDBJ whole genome shotgun (WGS) entry which is preliminary data.</text>
</comment>
<keyword evidence="2" id="KW-0732">Signal</keyword>
<dbReference type="InterPro" id="IPR000601">
    <property type="entry name" value="PKD_dom"/>
</dbReference>
<evidence type="ECO:0000256" key="1">
    <source>
        <dbReference type="SAM" id="MobiDB-lite"/>
    </source>
</evidence>
<dbReference type="AlphaFoldDB" id="A0A1G2H3U9"/>
<evidence type="ECO:0008006" key="7">
    <source>
        <dbReference type="Google" id="ProtNLM"/>
    </source>
</evidence>
<dbReference type="InterPro" id="IPR022409">
    <property type="entry name" value="PKD/Chitinase_dom"/>
</dbReference>
<dbReference type="InterPro" id="IPR035986">
    <property type="entry name" value="PKD_dom_sf"/>
</dbReference>
<dbReference type="Pfam" id="PF00932">
    <property type="entry name" value="LTD"/>
    <property type="match status" value="2"/>
</dbReference>
<accession>A0A1G2H3U9</accession>
<feature type="compositionally biased region" description="Acidic residues" evidence="1">
    <location>
        <begin position="194"/>
        <end position="211"/>
    </location>
</feature>
<evidence type="ECO:0000259" key="4">
    <source>
        <dbReference type="PROSITE" id="PS51841"/>
    </source>
</evidence>
<protein>
    <recommendedName>
        <fullName evidence="7">PKD domain-containing protein</fullName>
    </recommendedName>
</protein>
<dbReference type="SMART" id="SM00089">
    <property type="entry name" value="PKD"/>
    <property type="match status" value="1"/>
</dbReference>
<dbReference type="InterPro" id="IPR001322">
    <property type="entry name" value="Lamin_tail_dom"/>
</dbReference>
<evidence type="ECO:0000259" key="3">
    <source>
        <dbReference type="PROSITE" id="PS50093"/>
    </source>
</evidence>
<feature type="chain" id="PRO_5009583075" description="PKD domain-containing protein" evidence="2">
    <location>
        <begin position="23"/>
        <end position="433"/>
    </location>
</feature>
<evidence type="ECO:0000313" key="5">
    <source>
        <dbReference type="EMBL" id="OGZ57127.1"/>
    </source>
</evidence>
<reference evidence="5 6" key="1">
    <citation type="journal article" date="2016" name="Nat. Commun.">
        <title>Thousands of microbial genomes shed light on interconnected biogeochemical processes in an aquifer system.</title>
        <authorList>
            <person name="Anantharaman K."/>
            <person name="Brown C.T."/>
            <person name="Hug L.A."/>
            <person name="Sharon I."/>
            <person name="Castelle C.J."/>
            <person name="Probst A.J."/>
            <person name="Thomas B.C."/>
            <person name="Singh A."/>
            <person name="Wilkins M.J."/>
            <person name="Karaoz U."/>
            <person name="Brodie E.L."/>
            <person name="Williams K.H."/>
            <person name="Hubbard S.S."/>
            <person name="Banfield J.F."/>
        </authorList>
    </citation>
    <scope>NUCLEOTIDE SEQUENCE [LARGE SCALE GENOMIC DNA]</scope>
</reference>
<dbReference type="SUPFAM" id="SSF49299">
    <property type="entry name" value="PKD domain"/>
    <property type="match status" value="1"/>
</dbReference>
<dbReference type="EMBL" id="MHOB01000032">
    <property type="protein sequence ID" value="OGZ57127.1"/>
    <property type="molecule type" value="Genomic_DNA"/>
</dbReference>
<dbReference type="Gene3D" id="2.60.40.10">
    <property type="entry name" value="Immunoglobulins"/>
    <property type="match status" value="1"/>
</dbReference>
<dbReference type="InterPro" id="IPR036415">
    <property type="entry name" value="Lamin_tail_dom_sf"/>
</dbReference>
<dbReference type="Pfam" id="PF18911">
    <property type="entry name" value="PKD_4"/>
    <property type="match status" value="1"/>
</dbReference>
<dbReference type="Gene3D" id="2.60.40.1260">
    <property type="entry name" value="Lamin Tail domain"/>
    <property type="match status" value="2"/>
</dbReference>
<feature type="domain" description="LTD" evidence="4">
    <location>
        <begin position="17"/>
        <end position="136"/>
    </location>
</feature>
<organism evidence="5 6">
    <name type="scientific">Candidatus Ryanbacteria bacterium RIFCSPLOWO2_12_FULL_47_9c</name>
    <dbReference type="NCBI Taxonomy" id="1802131"/>
    <lineage>
        <taxon>Bacteria</taxon>
        <taxon>Candidatus Ryaniibacteriota</taxon>
    </lineage>
</organism>
<evidence type="ECO:0000313" key="6">
    <source>
        <dbReference type="Proteomes" id="UP000178996"/>
    </source>
</evidence>
<feature type="domain" description="PKD" evidence="3">
    <location>
        <begin position="269"/>
        <end position="300"/>
    </location>
</feature>
<feature type="non-terminal residue" evidence="5">
    <location>
        <position position="433"/>
    </location>
</feature>
<feature type="signal peptide" evidence="2">
    <location>
        <begin position="1"/>
        <end position="22"/>
    </location>
</feature>
<feature type="region of interest" description="Disordered" evidence="1">
    <location>
        <begin position="178"/>
        <end position="220"/>
    </location>
</feature>
<dbReference type="CDD" id="cd00146">
    <property type="entry name" value="PKD"/>
    <property type="match status" value="1"/>
</dbReference>
<name>A0A1G2H3U9_9BACT</name>
<dbReference type="SUPFAM" id="SSF74853">
    <property type="entry name" value="Lamin A/C globular tail domain"/>
    <property type="match status" value="2"/>
</dbReference>
<evidence type="ECO:0000256" key="2">
    <source>
        <dbReference type="SAM" id="SignalP"/>
    </source>
</evidence>